<comment type="caution">
    <text evidence="1">The sequence shown here is derived from an EMBL/GenBank/DDBJ whole genome shotgun (WGS) entry which is preliminary data.</text>
</comment>
<accession>A0AAD5PU92</accession>
<evidence type="ECO:0000313" key="2">
    <source>
        <dbReference type="Proteomes" id="UP000820818"/>
    </source>
</evidence>
<dbReference type="Proteomes" id="UP000820818">
    <property type="component" value="Linkage Group LG4"/>
</dbReference>
<evidence type="ECO:0000313" key="1">
    <source>
        <dbReference type="EMBL" id="KAI9559517.1"/>
    </source>
</evidence>
<dbReference type="AlphaFoldDB" id="A0AAD5PU92"/>
<dbReference type="EMBL" id="WJBH02000004">
    <property type="protein sequence ID" value="KAI9559517.1"/>
    <property type="molecule type" value="Genomic_DNA"/>
</dbReference>
<proteinExistence type="predicted"/>
<sequence length="132" mass="14966">MNFESTFSLLLFPLNVQQDIDINGPSALVRFDILSMIAMPSAKQLVNAERDPSVALMALATNSGLGRFSDASQLTKEWTAKEFDMGKVDKTVLITHSYISNIMSELENNVTPEDHARIHEHYQYHWSFYAKL</sequence>
<organism evidence="1 2">
    <name type="scientific">Daphnia sinensis</name>
    <dbReference type="NCBI Taxonomy" id="1820382"/>
    <lineage>
        <taxon>Eukaryota</taxon>
        <taxon>Metazoa</taxon>
        <taxon>Ecdysozoa</taxon>
        <taxon>Arthropoda</taxon>
        <taxon>Crustacea</taxon>
        <taxon>Branchiopoda</taxon>
        <taxon>Diplostraca</taxon>
        <taxon>Cladocera</taxon>
        <taxon>Anomopoda</taxon>
        <taxon>Daphniidae</taxon>
        <taxon>Daphnia</taxon>
        <taxon>Daphnia similis group</taxon>
    </lineage>
</organism>
<protein>
    <submittedName>
        <fullName evidence="1">Uncharacterized protein</fullName>
    </submittedName>
</protein>
<gene>
    <name evidence="1" type="ORF">GHT06_013514</name>
</gene>
<name>A0AAD5PU92_9CRUS</name>
<reference evidence="1 2" key="1">
    <citation type="submission" date="2022-05" db="EMBL/GenBank/DDBJ databases">
        <title>A multi-omics perspective on studying reproductive biology in Daphnia sinensis.</title>
        <authorList>
            <person name="Jia J."/>
        </authorList>
    </citation>
    <scope>NUCLEOTIDE SEQUENCE [LARGE SCALE GENOMIC DNA]</scope>
    <source>
        <strain evidence="1 2">WSL</strain>
    </source>
</reference>
<keyword evidence="2" id="KW-1185">Reference proteome</keyword>